<keyword evidence="9 13" id="KW-1133">Transmembrane helix</keyword>
<feature type="transmembrane region" description="Helical" evidence="13">
    <location>
        <begin position="91"/>
        <end position="112"/>
    </location>
</feature>
<evidence type="ECO:0000256" key="6">
    <source>
        <dbReference type="ARBA" id="ARBA00022692"/>
    </source>
</evidence>
<keyword evidence="10" id="KW-0408">Iron</keyword>
<keyword evidence="3" id="KW-0813">Transport</keyword>
<dbReference type="OrthoDB" id="8589936at2"/>
<feature type="transmembrane region" description="Helical" evidence="13">
    <location>
        <begin position="20"/>
        <end position="38"/>
    </location>
</feature>
<protein>
    <submittedName>
        <fullName evidence="15">Cytochrome b</fullName>
    </submittedName>
</protein>
<evidence type="ECO:0000313" key="16">
    <source>
        <dbReference type="Proteomes" id="UP000442109"/>
    </source>
</evidence>
<dbReference type="Proteomes" id="UP000442109">
    <property type="component" value="Unassembled WGS sequence"/>
</dbReference>
<dbReference type="InterPro" id="IPR016174">
    <property type="entry name" value="Di-haem_cyt_TM"/>
</dbReference>
<accession>A0A844LYG7</accession>
<organism evidence="15 16">
    <name type="scientific">Psychrobacter sanguinis</name>
    <dbReference type="NCBI Taxonomy" id="861445"/>
    <lineage>
        <taxon>Bacteria</taxon>
        <taxon>Pseudomonadati</taxon>
        <taxon>Pseudomonadota</taxon>
        <taxon>Gammaproteobacteria</taxon>
        <taxon>Moraxellales</taxon>
        <taxon>Moraxellaceae</taxon>
        <taxon>Psychrobacter</taxon>
    </lineage>
</organism>
<feature type="transmembrane region" description="Helical" evidence="13">
    <location>
        <begin position="163"/>
        <end position="181"/>
    </location>
</feature>
<evidence type="ECO:0000256" key="7">
    <source>
        <dbReference type="ARBA" id="ARBA00022723"/>
    </source>
</evidence>
<dbReference type="GO" id="GO:0009055">
    <property type="term" value="F:electron transfer activity"/>
    <property type="evidence" value="ECO:0007669"/>
    <property type="project" value="InterPro"/>
</dbReference>
<dbReference type="PANTHER" id="PTHR30529">
    <property type="entry name" value="CYTOCHROME B561"/>
    <property type="match status" value="1"/>
</dbReference>
<dbReference type="PANTHER" id="PTHR30529:SF7">
    <property type="entry name" value="CYTOCHROME B561 BACTERIAL_NI-HYDROGENASE DOMAIN-CONTAINING PROTEIN"/>
    <property type="match status" value="1"/>
</dbReference>
<dbReference type="GO" id="GO:0005886">
    <property type="term" value="C:plasma membrane"/>
    <property type="evidence" value="ECO:0007669"/>
    <property type="project" value="UniProtKB-SubCell"/>
</dbReference>
<evidence type="ECO:0000256" key="8">
    <source>
        <dbReference type="ARBA" id="ARBA00022982"/>
    </source>
</evidence>
<comment type="caution">
    <text evidence="15">The sequence shown here is derived from an EMBL/GenBank/DDBJ whole genome shotgun (WGS) entry which is preliminary data.</text>
</comment>
<keyword evidence="5" id="KW-0349">Heme</keyword>
<evidence type="ECO:0000256" key="11">
    <source>
        <dbReference type="ARBA" id="ARBA00023136"/>
    </source>
</evidence>
<keyword evidence="4" id="KW-1003">Cell membrane</keyword>
<dbReference type="InterPro" id="IPR011577">
    <property type="entry name" value="Cyt_b561_bac/Ni-Hgenase"/>
</dbReference>
<dbReference type="SUPFAM" id="SSF81342">
    <property type="entry name" value="Transmembrane di-heme cytochromes"/>
    <property type="match status" value="1"/>
</dbReference>
<dbReference type="GO" id="GO:0020037">
    <property type="term" value="F:heme binding"/>
    <property type="evidence" value="ECO:0007669"/>
    <property type="project" value="TreeGrafter"/>
</dbReference>
<evidence type="ECO:0000256" key="2">
    <source>
        <dbReference type="ARBA" id="ARBA00004651"/>
    </source>
</evidence>
<dbReference type="RefSeq" id="WP_011959368.1">
    <property type="nucleotide sequence ID" value="NZ_WFKQ01000001.1"/>
</dbReference>
<dbReference type="EMBL" id="WFKQ01000001">
    <property type="protein sequence ID" value="MUG31739.1"/>
    <property type="molecule type" value="Genomic_DNA"/>
</dbReference>
<keyword evidence="8" id="KW-0249">Electron transport</keyword>
<dbReference type="InterPro" id="IPR052168">
    <property type="entry name" value="Cytochrome_b561_oxidase"/>
</dbReference>
<evidence type="ECO:0000256" key="1">
    <source>
        <dbReference type="ARBA" id="ARBA00001970"/>
    </source>
</evidence>
<feature type="domain" description="Cytochrome b561 bacterial/Ni-hydrogenase" evidence="14">
    <location>
        <begin position="10"/>
        <end position="194"/>
    </location>
</feature>
<evidence type="ECO:0000256" key="4">
    <source>
        <dbReference type="ARBA" id="ARBA00022475"/>
    </source>
</evidence>
<gene>
    <name evidence="15" type="ORF">GB996_02915</name>
</gene>
<dbReference type="AlphaFoldDB" id="A0A844LYG7"/>
<keyword evidence="11 13" id="KW-0472">Membrane</keyword>
<proteinExistence type="inferred from homology"/>
<evidence type="ECO:0000256" key="5">
    <source>
        <dbReference type="ARBA" id="ARBA00022617"/>
    </source>
</evidence>
<evidence type="ECO:0000256" key="12">
    <source>
        <dbReference type="ARBA" id="ARBA00037975"/>
    </source>
</evidence>
<keyword evidence="6 13" id="KW-0812">Transmembrane</keyword>
<sequence>MSLRNTRNNYGSIAKWMHWIMAFAFIGAYVAVYFRHWFTVDETPINWTALQLHLSFGVVVGTLIIFRILWRLNNIQPDEEPGSKLAHLSAHLGHFGLYAVMIIMPLTGYLGAKVDTEFFGLFVIPRFESTSMFQDFIAPTWNLTYEEFEVPFDFLHKEIVGKWLGWMLVVGHILAALYHHYVKKDRTIIKMTRGKD</sequence>
<evidence type="ECO:0000256" key="10">
    <source>
        <dbReference type="ARBA" id="ARBA00023004"/>
    </source>
</evidence>
<keyword evidence="16" id="KW-1185">Reference proteome</keyword>
<dbReference type="GO" id="GO:0022904">
    <property type="term" value="P:respiratory electron transport chain"/>
    <property type="evidence" value="ECO:0007669"/>
    <property type="project" value="InterPro"/>
</dbReference>
<comment type="subcellular location">
    <subcellularLocation>
        <location evidence="2">Cell membrane</location>
        <topology evidence="2">Multi-pass membrane protein</topology>
    </subcellularLocation>
</comment>
<dbReference type="Pfam" id="PF01292">
    <property type="entry name" value="Ni_hydr_CYTB"/>
    <property type="match status" value="1"/>
</dbReference>
<comment type="similarity">
    <text evidence="12">Belongs to the cytochrome b561 family.</text>
</comment>
<evidence type="ECO:0000259" key="14">
    <source>
        <dbReference type="Pfam" id="PF01292"/>
    </source>
</evidence>
<dbReference type="GO" id="GO:0046872">
    <property type="term" value="F:metal ion binding"/>
    <property type="evidence" value="ECO:0007669"/>
    <property type="project" value="UniProtKB-KW"/>
</dbReference>
<evidence type="ECO:0000256" key="13">
    <source>
        <dbReference type="SAM" id="Phobius"/>
    </source>
</evidence>
<evidence type="ECO:0000256" key="9">
    <source>
        <dbReference type="ARBA" id="ARBA00022989"/>
    </source>
</evidence>
<comment type="cofactor">
    <cofactor evidence="1">
        <name>heme b</name>
        <dbReference type="ChEBI" id="CHEBI:60344"/>
    </cofactor>
</comment>
<evidence type="ECO:0000256" key="3">
    <source>
        <dbReference type="ARBA" id="ARBA00022448"/>
    </source>
</evidence>
<reference evidence="15 16" key="1">
    <citation type="journal article" date="2019" name="PLoS ONE">
        <title>Pup mortality in New Zealand sea lions (Phocarctos hookeri) at Enderby Island, Auckland Islands, 2013-18.</title>
        <authorList>
            <person name="Michael S.A."/>
            <person name="Hayman D.T.S."/>
            <person name="Gray R."/>
            <person name="Zhang J."/>
            <person name="Rogers L."/>
            <person name="Roe W.D."/>
        </authorList>
    </citation>
    <scope>NUCLEOTIDE SEQUENCE [LARGE SCALE GENOMIC DNA]</scope>
    <source>
        <strain evidence="15 16">SM868</strain>
    </source>
</reference>
<feature type="transmembrane region" description="Helical" evidence="13">
    <location>
        <begin position="50"/>
        <end position="70"/>
    </location>
</feature>
<keyword evidence="7" id="KW-0479">Metal-binding</keyword>
<name>A0A844LYG7_9GAMM</name>
<evidence type="ECO:0000313" key="15">
    <source>
        <dbReference type="EMBL" id="MUG31739.1"/>
    </source>
</evidence>